<dbReference type="EMBL" id="CABFWE030000006">
    <property type="protein sequence ID" value="CAD7042998.1"/>
    <property type="molecule type" value="Genomic_DNA"/>
</dbReference>
<accession>A0ABN7JTR8</accession>
<organism evidence="1 2">
    <name type="scientific">Pseudorhizobium halotolerans</name>
    <dbReference type="NCBI Taxonomy" id="1233081"/>
    <lineage>
        <taxon>Bacteria</taxon>
        <taxon>Pseudomonadati</taxon>
        <taxon>Pseudomonadota</taxon>
        <taxon>Alphaproteobacteria</taxon>
        <taxon>Hyphomicrobiales</taxon>
        <taxon>Rhizobiaceae</taxon>
        <taxon>Rhizobium/Agrobacterium group</taxon>
        <taxon>Pseudorhizobium</taxon>
    </lineage>
</organism>
<evidence type="ECO:0000313" key="1">
    <source>
        <dbReference type="EMBL" id="CAD7042998.1"/>
    </source>
</evidence>
<dbReference type="Proteomes" id="UP000601041">
    <property type="component" value="Unassembled WGS sequence"/>
</dbReference>
<proteinExistence type="predicted"/>
<gene>
    <name evidence="1" type="ORF">RHAB21_03252</name>
</gene>
<sequence>MQAQPQHQKRPDSFGGCSRVAILIRHPLQDLLGDLSIFSKRTVCLQYAHDRLERIAMHTHNPLDFFRSIGGMAVKILTCAVPISLRSRDLLCGDQSVDRPHVA</sequence>
<name>A0ABN7JTR8_9HYPH</name>
<evidence type="ECO:0000313" key="2">
    <source>
        <dbReference type="Proteomes" id="UP000601041"/>
    </source>
</evidence>
<reference evidence="1 2" key="1">
    <citation type="submission" date="2020-11" db="EMBL/GenBank/DDBJ databases">
        <authorList>
            <person name="Lassalle F."/>
        </authorList>
    </citation>
    <scope>NUCLEOTIDE SEQUENCE [LARGE SCALE GENOMIC DNA]</scope>
    <source>
        <strain evidence="1 2">AB21</strain>
    </source>
</reference>
<comment type="caution">
    <text evidence="1">The sequence shown here is derived from an EMBL/GenBank/DDBJ whole genome shotgun (WGS) entry which is preliminary data.</text>
</comment>
<keyword evidence="2" id="KW-1185">Reference proteome</keyword>
<protein>
    <submittedName>
        <fullName evidence="1">Uncharacterized protein</fullName>
    </submittedName>
</protein>